<reference evidence="2" key="1">
    <citation type="submission" date="2020-05" db="EMBL/GenBank/DDBJ databases">
        <title>Nod-independent and nitrogen-fixing Bradyrhizobium aeschynomene sp. nov. isolated from nodules of Aeschynomene indica.</title>
        <authorList>
            <person name="Zhang Z."/>
        </authorList>
    </citation>
    <scope>NUCLEOTIDE SEQUENCE</scope>
    <source>
        <strain evidence="2">83012</strain>
    </source>
</reference>
<dbReference type="RefSeq" id="WP_172108723.1">
    <property type="nucleotide sequence ID" value="NZ_JABFDN010000001.1"/>
</dbReference>
<name>A0ABX2C6I4_9BRAD</name>
<accession>A0ABX2C6I4</accession>
<feature type="region of interest" description="Disordered" evidence="1">
    <location>
        <begin position="1"/>
        <end position="49"/>
    </location>
</feature>
<proteinExistence type="predicted"/>
<evidence type="ECO:0000313" key="3">
    <source>
        <dbReference type="Proteomes" id="UP000886476"/>
    </source>
</evidence>
<comment type="caution">
    <text evidence="2">The sequence shown here is derived from an EMBL/GenBank/DDBJ whole genome shotgun (WGS) entry which is preliminary data.</text>
</comment>
<protein>
    <submittedName>
        <fullName evidence="2">DUF3072 domain-containing protein</fullName>
    </submittedName>
</protein>
<sequence>MTGKIEKNPRNWTSGDDPMTDAQASYLKTLGEQTGRPDPTPDVRTKAQASELIDELRRAAELE</sequence>
<organism evidence="2 3">
    <name type="scientific">Bradyrhizobium aeschynomenes</name>
    <dbReference type="NCBI Taxonomy" id="2734909"/>
    <lineage>
        <taxon>Bacteria</taxon>
        <taxon>Pseudomonadati</taxon>
        <taxon>Pseudomonadota</taxon>
        <taxon>Alphaproteobacteria</taxon>
        <taxon>Hyphomicrobiales</taxon>
        <taxon>Nitrobacteraceae</taxon>
        <taxon>Bradyrhizobium</taxon>
    </lineage>
</organism>
<dbReference type="Proteomes" id="UP000886476">
    <property type="component" value="Unassembled WGS sequence"/>
</dbReference>
<gene>
    <name evidence="2" type="ORF">HL667_02635</name>
</gene>
<keyword evidence="3" id="KW-1185">Reference proteome</keyword>
<dbReference type="EMBL" id="JABFDN010000001">
    <property type="protein sequence ID" value="NPU63888.1"/>
    <property type="molecule type" value="Genomic_DNA"/>
</dbReference>
<dbReference type="InterPro" id="IPR021425">
    <property type="entry name" value="DUF3072"/>
</dbReference>
<evidence type="ECO:0000256" key="1">
    <source>
        <dbReference type="SAM" id="MobiDB-lite"/>
    </source>
</evidence>
<evidence type="ECO:0000313" key="2">
    <source>
        <dbReference type="EMBL" id="NPU63888.1"/>
    </source>
</evidence>
<dbReference type="Pfam" id="PF11272">
    <property type="entry name" value="DUF3072"/>
    <property type="match status" value="1"/>
</dbReference>